<evidence type="ECO:0000313" key="2">
    <source>
        <dbReference type="Proteomes" id="UP001151760"/>
    </source>
</evidence>
<evidence type="ECO:0000313" key="1">
    <source>
        <dbReference type="EMBL" id="GJS54248.1"/>
    </source>
</evidence>
<dbReference type="Proteomes" id="UP001151760">
    <property type="component" value="Unassembled WGS sequence"/>
</dbReference>
<accession>A0ABQ4WN60</accession>
<reference evidence="1" key="2">
    <citation type="submission" date="2022-01" db="EMBL/GenBank/DDBJ databases">
        <authorList>
            <person name="Yamashiro T."/>
            <person name="Shiraishi A."/>
            <person name="Satake H."/>
            <person name="Nakayama K."/>
        </authorList>
    </citation>
    <scope>NUCLEOTIDE SEQUENCE</scope>
</reference>
<dbReference type="EMBL" id="BQNB010008783">
    <property type="protein sequence ID" value="GJS54248.1"/>
    <property type="molecule type" value="Genomic_DNA"/>
</dbReference>
<sequence>MEGKMKALLEQQGLAEEMESPEATIAAYDNVIQKKAFSALNFCLGHSQSEHIDEFHKLVGDLVAIDTAISDED</sequence>
<keyword evidence="2" id="KW-1185">Reference proteome</keyword>
<proteinExistence type="predicted"/>
<comment type="caution">
    <text evidence="1">The sequence shown here is derived from an EMBL/GenBank/DDBJ whole genome shotgun (WGS) entry which is preliminary data.</text>
</comment>
<protein>
    <submittedName>
        <fullName evidence="1">Uncharacterized protein</fullName>
    </submittedName>
</protein>
<gene>
    <name evidence="1" type="ORF">Tco_0627610</name>
</gene>
<reference evidence="1" key="1">
    <citation type="journal article" date="2022" name="Int. J. Mol. Sci.">
        <title>Draft Genome of Tanacetum Coccineum: Genomic Comparison of Closely Related Tanacetum-Family Plants.</title>
        <authorList>
            <person name="Yamashiro T."/>
            <person name="Shiraishi A."/>
            <person name="Nakayama K."/>
            <person name="Satake H."/>
        </authorList>
    </citation>
    <scope>NUCLEOTIDE SEQUENCE</scope>
</reference>
<name>A0ABQ4WN60_9ASTR</name>
<organism evidence="1 2">
    <name type="scientific">Tanacetum coccineum</name>
    <dbReference type="NCBI Taxonomy" id="301880"/>
    <lineage>
        <taxon>Eukaryota</taxon>
        <taxon>Viridiplantae</taxon>
        <taxon>Streptophyta</taxon>
        <taxon>Embryophyta</taxon>
        <taxon>Tracheophyta</taxon>
        <taxon>Spermatophyta</taxon>
        <taxon>Magnoliopsida</taxon>
        <taxon>eudicotyledons</taxon>
        <taxon>Gunneridae</taxon>
        <taxon>Pentapetalae</taxon>
        <taxon>asterids</taxon>
        <taxon>campanulids</taxon>
        <taxon>Asterales</taxon>
        <taxon>Asteraceae</taxon>
        <taxon>Asteroideae</taxon>
        <taxon>Anthemideae</taxon>
        <taxon>Anthemidinae</taxon>
        <taxon>Tanacetum</taxon>
    </lineage>
</organism>